<dbReference type="STRING" id="399550.Smar_0284"/>
<keyword evidence="1" id="KW-0472">Membrane</keyword>
<dbReference type="KEGG" id="smr:Smar_0284"/>
<reference evidence="2 3" key="2">
    <citation type="journal article" date="2009" name="Stand. Genomic Sci.">
        <title>Complete genome sequence of Staphylothermus marinus Stetter and Fiala 1986 type strain F1.</title>
        <authorList>
            <person name="Anderson I.J."/>
            <person name="Sun H."/>
            <person name="Lapidus A."/>
            <person name="Copeland A."/>
            <person name="Glavina Del Rio T."/>
            <person name="Tice H."/>
            <person name="Dalin E."/>
            <person name="Lucas S."/>
            <person name="Barry K."/>
            <person name="Land M."/>
            <person name="Richardson P."/>
            <person name="Huber H."/>
            <person name="Kyrpides N.C."/>
        </authorList>
    </citation>
    <scope>NUCLEOTIDE SEQUENCE [LARGE SCALE GENOMIC DNA]</scope>
    <source>
        <strain evidence="3">ATCC 43588 / DSM 3639 / JCM 9404 / F1</strain>
    </source>
</reference>
<keyword evidence="1" id="KW-1133">Transmembrane helix</keyword>
<feature type="transmembrane region" description="Helical" evidence="1">
    <location>
        <begin position="159"/>
        <end position="184"/>
    </location>
</feature>
<protein>
    <recommendedName>
        <fullName evidence="4">Alpha-glucosidase</fullName>
    </recommendedName>
</protein>
<keyword evidence="3" id="KW-1185">Reference proteome</keyword>
<feature type="transmembrane region" description="Helical" evidence="1">
    <location>
        <begin position="204"/>
        <end position="225"/>
    </location>
</feature>
<gene>
    <name evidence="2" type="ordered locus">Smar_0284</name>
</gene>
<reference evidence="3" key="1">
    <citation type="journal article" date="2009" name="BMC Genomics">
        <title>The complete genome sequence of Staphylothermus marinus reveals differences in sulfur metabolism among heterotrophic Crenarchaeota.</title>
        <authorList>
            <person name="Anderson I.J."/>
            <person name="Dharmarajan L."/>
            <person name="Rodriguez J."/>
            <person name="Hooper S."/>
            <person name="Porat I."/>
            <person name="Ulrich L.E."/>
            <person name="Elkins J.G."/>
            <person name="Mavromatis K."/>
            <person name="Sun H."/>
            <person name="Land M."/>
            <person name="Lapidus A."/>
            <person name="Lucas S."/>
            <person name="Barry K."/>
            <person name="Huber H."/>
            <person name="Zhulin I.B."/>
            <person name="Whitman W.B."/>
            <person name="Mukhopadhyay B."/>
            <person name="Woese C."/>
            <person name="Bristow J."/>
            <person name="Kyrpides N."/>
        </authorList>
    </citation>
    <scope>NUCLEOTIDE SEQUENCE [LARGE SCALE GENOMIC DNA]</scope>
    <source>
        <strain evidence="3">ATCC 43588 / DSM 3639 / JCM 9404 / F1</strain>
    </source>
</reference>
<dbReference type="EMBL" id="CP000575">
    <property type="protein sequence ID" value="ABN69397.1"/>
    <property type="molecule type" value="Genomic_DNA"/>
</dbReference>
<dbReference type="RefSeq" id="WP_011838588.1">
    <property type="nucleotide sequence ID" value="NC_009033.1"/>
</dbReference>
<evidence type="ECO:0000313" key="3">
    <source>
        <dbReference type="Proteomes" id="UP000000254"/>
    </source>
</evidence>
<organism evidence="2 3">
    <name type="scientific">Staphylothermus marinus (strain ATCC 43588 / DSM 3639 / JCM 9404 / F1)</name>
    <dbReference type="NCBI Taxonomy" id="399550"/>
    <lineage>
        <taxon>Archaea</taxon>
        <taxon>Thermoproteota</taxon>
        <taxon>Thermoprotei</taxon>
        <taxon>Desulfurococcales</taxon>
        <taxon>Desulfurococcaceae</taxon>
        <taxon>Staphylothermus</taxon>
    </lineage>
</organism>
<feature type="transmembrane region" description="Helical" evidence="1">
    <location>
        <begin position="117"/>
        <end position="147"/>
    </location>
</feature>
<dbReference type="HOGENOM" id="CLU_1149800_0_0_2"/>
<evidence type="ECO:0008006" key="4">
    <source>
        <dbReference type="Google" id="ProtNLM"/>
    </source>
</evidence>
<evidence type="ECO:0000256" key="1">
    <source>
        <dbReference type="SAM" id="Phobius"/>
    </source>
</evidence>
<accession>A3DL87</accession>
<name>A3DL87_STAMF</name>
<dbReference type="Proteomes" id="UP000000254">
    <property type="component" value="Chromosome"/>
</dbReference>
<evidence type="ECO:0000313" key="2">
    <source>
        <dbReference type="EMBL" id="ABN69397.1"/>
    </source>
</evidence>
<dbReference type="AlphaFoldDB" id="A3DL87"/>
<proteinExistence type="predicted"/>
<keyword evidence="1" id="KW-0812">Transmembrane</keyword>
<dbReference type="eggNOG" id="arCOG03820">
    <property type="taxonomic scope" value="Archaea"/>
</dbReference>
<dbReference type="GeneID" id="4906776"/>
<sequence>MAKTDEILRDTINMLKKMKSKINNIFSPIPNLEKTYALIDESINIINDIIRKKKYDYPDLASKIYEKTDEINKNIFNIRKNPHLLLEEIKKLRKYIAASYYDFTGEIDKVRKAYREFITAFTITLILLPIFFGFSILFIGFLLFPLLISIHAYRARRKLGLIISSALIPISLFICFQAMLYMLYAFMDNGEIYRIVNALNISPLIAYIIVIVIGGLGTIGLILSLKSFLTLYKSLDAFI</sequence>